<accession>A0A085WG16</accession>
<dbReference type="STRING" id="394096.DB31_8843"/>
<sequence length="243" mass="26784">MGLFDFLGGGSGPEKALKLKPKVTQKYGDPASRQKAIQQLGEMKYPEAAGVLLARFTITVEPLTTDADEKEHVFELIKGFGKDALAPIQDFLRKSEQATSWALRLLGDLLPEPEVTSICVDTLNHLSNHYTRDPEKKVVLLHHVTGREDARIAPAVLPFLEDMSDDVKIAALKALGPLKYEPAREPLLKLLIADETARRVQTAALTALHESGFGVQGFREKVEPLLVEPYVLDKSGVVVRRQA</sequence>
<reference evidence="1 2" key="1">
    <citation type="submission" date="2014-04" db="EMBL/GenBank/DDBJ databases">
        <title>Genome assembly of Hyalangium minutum DSM 14724.</title>
        <authorList>
            <person name="Sharma G."/>
            <person name="Subramanian S."/>
        </authorList>
    </citation>
    <scope>NUCLEOTIDE SEQUENCE [LARGE SCALE GENOMIC DNA]</scope>
    <source>
        <strain evidence="1 2">DSM 14724</strain>
    </source>
</reference>
<evidence type="ECO:0008006" key="3">
    <source>
        <dbReference type="Google" id="ProtNLM"/>
    </source>
</evidence>
<evidence type="ECO:0000313" key="2">
    <source>
        <dbReference type="Proteomes" id="UP000028725"/>
    </source>
</evidence>
<proteinExistence type="predicted"/>
<dbReference type="InterPro" id="IPR016024">
    <property type="entry name" value="ARM-type_fold"/>
</dbReference>
<dbReference type="Proteomes" id="UP000028725">
    <property type="component" value="Unassembled WGS sequence"/>
</dbReference>
<evidence type="ECO:0000313" key="1">
    <source>
        <dbReference type="EMBL" id="KFE66629.1"/>
    </source>
</evidence>
<organism evidence="1 2">
    <name type="scientific">Hyalangium minutum</name>
    <dbReference type="NCBI Taxonomy" id="394096"/>
    <lineage>
        <taxon>Bacteria</taxon>
        <taxon>Pseudomonadati</taxon>
        <taxon>Myxococcota</taxon>
        <taxon>Myxococcia</taxon>
        <taxon>Myxococcales</taxon>
        <taxon>Cystobacterineae</taxon>
        <taxon>Archangiaceae</taxon>
        <taxon>Hyalangium</taxon>
    </lineage>
</organism>
<comment type="caution">
    <text evidence="1">The sequence shown here is derived from an EMBL/GenBank/DDBJ whole genome shotgun (WGS) entry which is preliminary data.</text>
</comment>
<name>A0A085WG16_9BACT</name>
<gene>
    <name evidence="1" type="ORF">DB31_8843</name>
</gene>
<protein>
    <recommendedName>
        <fullName evidence="3">HEAT repeat domain-containing protein</fullName>
    </recommendedName>
</protein>
<dbReference type="AlphaFoldDB" id="A0A085WG16"/>
<dbReference type="Gene3D" id="1.25.10.10">
    <property type="entry name" value="Leucine-rich Repeat Variant"/>
    <property type="match status" value="1"/>
</dbReference>
<dbReference type="Pfam" id="PF13646">
    <property type="entry name" value="HEAT_2"/>
    <property type="match status" value="1"/>
</dbReference>
<dbReference type="RefSeq" id="WP_044191605.1">
    <property type="nucleotide sequence ID" value="NZ_JMCB01000009.1"/>
</dbReference>
<dbReference type="OrthoDB" id="5506750at2"/>
<dbReference type="EMBL" id="JMCB01000009">
    <property type="protein sequence ID" value="KFE66629.1"/>
    <property type="molecule type" value="Genomic_DNA"/>
</dbReference>
<dbReference type="SUPFAM" id="SSF48371">
    <property type="entry name" value="ARM repeat"/>
    <property type="match status" value="1"/>
</dbReference>
<dbReference type="InterPro" id="IPR011989">
    <property type="entry name" value="ARM-like"/>
</dbReference>
<keyword evidence="2" id="KW-1185">Reference proteome</keyword>